<comment type="caution">
    <text evidence="1">The sequence shown here is derived from an EMBL/GenBank/DDBJ whole genome shotgun (WGS) entry which is preliminary data.</text>
</comment>
<dbReference type="Proteomes" id="UP001343724">
    <property type="component" value="Unassembled WGS sequence"/>
</dbReference>
<evidence type="ECO:0000313" key="2">
    <source>
        <dbReference type="Proteomes" id="UP001343724"/>
    </source>
</evidence>
<dbReference type="RefSeq" id="WP_326454504.1">
    <property type="nucleotide sequence ID" value="NZ_JAYMFH010000003.1"/>
</dbReference>
<name>A0ABU6IXG5_9ACTN</name>
<reference evidence="1 2" key="1">
    <citation type="submission" date="2024-01" db="EMBL/GenBank/DDBJ databases">
        <title>novel species in genus Adlercreutzia.</title>
        <authorList>
            <person name="Liu X."/>
        </authorList>
    </citation>
    <scope>NUCLEOTIDE SEQUENCE [LARGE SCALE GENOMIC DNA]</scope>
    <source>
        <strain evidence="1 2">R22</strain>
    </source>
</reference>
<keyword evidence="2" id="KW-1185">Reference proteome</keyword>
<evidence type="ECO:0000313" key="1">
    <source>
        <dbReference type="EMBL" id="MEC4294551.1"/>
    </source>
</evidence>
<proteinExistence type="predicted"/>
<dbReference type="EMBL" id="JAYMFH010000003">
    <property type="protein sequence ID" value="MEC4294551.1"/>
    <property type="molecule type" value="Genomic_DNA"/>
</dbReference>
<sequence>MTRALHQMEEDGLVELGYRSVTVREPLYVRYAEWIETCNAFSSPAD</sequence>
<gene>
    <name evidence="1" type="ORF">VJ920_04445</name>
</gene>
<organism evidence="1 2">
    <name type="scientific">Adlercreutzia shanghongiae</name>
    <dbReference type="NCBI Taxonomy" id="3111773"/>
    <lineage>
        <taxon>Bacteria</taxon>
        <taxon>Bacillati</taxon>
        <taxon>Actinomycetota</taxon>
        <taxon>Coriobacteriia</taxon>
        <taxon>Eggerthellales</taxon>
        <taxon>Eggerthellaceae</taxon>
        <taxon>Adlercreutzia</taxon>
    </lineage>
</organism>
<accession>A0ABU6IXG5</accession>
<protein>
    <submittedName>
        <fullName evidence="1">Uncharacterized protein</fullName>
    </submittedName>
</protein>